<dbReference type="InterPro" id="IPR039697">
    <property type="entry name" value="Alcohol_dehydrogenase_Fe"/>
</dbReference>
<reference evidence="5" key="1">
    <citation type="submission" date="2018-05" db="EMBL/GenBank/DDBJ databases">
        <authorList>
            <person name="Lanie J.A."/>
            <person name="Ng W.-L."/>
            <person name="Kazmierczak K.M."/>
            <person name="Andrzejewski T.M."/>
            <person name="Davidsen T.M."/>
            <person name="Wayne K.J."/>
            <person name="Tettelin H."/>
            <person name="Glass J.I."/>
            <person name="Rusch D."/>
            <person name="Podicherti R."/>
            <person name="Tsui H.-C.T."/>
            <person name="Winkler M.E."/>
        </authorList>
    </citation>
    <scope>NUCLEOTIDE SEQUENCE</scope>
</reference>
<gene>
    <name evidence="5" type="ORF">METZ01_LOCUS92203</name>
</gene>
<protein>
    <submittedName>
        <fullName evidence="5">Uncharacterized protein</fullName>
    </submittedName>
</protein>
<dbReference type="SUPFAM" id="SSF56796">
    <property type="entry name" value="Dehydroquinate synthase-like"/>
    <property type="match status" value="1"/>
</dbReference>
<dbReference type="Pfam" id="PF00465">
    <property type="entry name" value="Fe-ADH"/>
    <property type="match status" value="1"/>
</dbReference>
<dbReference type="InterPro" id="IPR056798">
    <property type="entry name" value="ADH_Fe_C"/>
</dbReference>
<organism evidence="5">
    <name type="scientific">marine metagenome</name>
    <dbReference type="NCBI Taxonomy" id="408172"/>
    <lineage>
        <taxon>unclassified sequences</taxon>
        <taxon>metagenomes</taxon>
        <taxon>ecological metagenomes</taxon>
    </lineage>
</organism>
<evidence type="ECO:0000256" key="1">
    <source>
        <dbReference type="ARBA" id="ARBA00007358"/>
    </source>
</evidence>
<dbReference type="InterPro" id="IPR001670">
    <property type="entry name" value="ADH_Fe/GldA"/>
</dbReference>
<dbReference type="EMBL" id="UINC01008751">
    <property type="protein sequence ID" value="SVA39349.1"/>
    <property type="molecule type" value="Genomic_DNA"/>
</dbReference>
<dbReference type="GO" id="GO:0004022">
    <property type="term" value="F:alcohol dehydrogenase (NAD+) activity"/>
    <property type="evidence" value="ECO:0007669"/>
    <property type="project" value="TreeGrafter"/>
</dbReference>
<dbReference type="Pfam" id="PF25137">
    <property type="entry name" value="ADH_Fe_C"/>
    <property type="match status" value="1"/>
</dbReference>
<dbReference type="GO" id="GO:0017000">
    <property type="term" value="P:antibiotic biosynthetic process"/>
    <property type="evidence" value="ECO:0007669"/>
    <property type="project" value="InterPro"/>
</dbReference>
<evidence type="ECO:0000259" key="4">
    <source>
        <dbReference type="Pfam" id="PF25137"/>
    </source>
</evidence>
<dbReference type="Gene3D" id="1.20.1090.10">
    <property type="entry name" value="Dehydroquinate synthase-like - alpha domain"/>
    <property type="match status" value="1"/>
</dbReference>
<dbReference type="PANTHER" id="PTHR11496:SF102">
    <property type="entry name" value="ALCOHOL DEHYDROGENASE 4"/>
    <property type="match status" value="1"/>
</dbReference>
<dbReference type="PANTHER" id="PTHR11496">
    <property type="entry name" value="ALCOHOL DEHYDROGENASE"/>
    <property type="match status" value="1"/>
</dbReference>
<proteinExistence type="inferred from homology"/>
<dbReference type="CDD" id="cd08182">
    <property type="entry name" value="HEPD"/>
    <property type="match status" value="1"/>
</dbReference>
<evidence type="ECO:0000256" key="2">
    <source>
        <dbReference type="ARBA" id="ARBA00023002"/>
    </source>
</evidence>
<accession>A0A381VG51</accession>
<evidence type="ECO:0000259" key="3">
    <source>
        <dbReference type="Pfam" id="PF00465"/>
    </source>
</evidence>
<evidence type="ECO:0000313" key="5">
    <source>
        <dbReference type="EMBL" id="SVA39349.1"/>
    </source>
</evidence>
<dbReference type="InterPro" id="IPR035873">
    <property type="entry name" value="PhpC"/>
</dbReference>
<dbReference type="Gene3D" id="3.40.50.1970">
    <property type="match status" value="1"/>
</dbReference>
<dbReference type="GO" id="GO:0046872">
    <property type="term" value="F:metal ion binding"/>
    <property type="evidence" value="ECO:0007669"/>
    <property type="project" value="InterPro"/>
</dbReference>
<sequence>MPDLVIAIGGGTVIDIAKLIRICSVQRDSPSDIAVGRGTIEQRGIPLIAVPTTGGSGSEATHFAVVYVDQSKYSVAHEYVLPDAAVIDPRLTYSMDPIQTASCGLDAFSQATESFWSVNSSRASRGWAAEAVRLAFDNIERAVHTPTEVSREAMSRAAHLAGRAINISKTTGPHALSYALAAHCGVPHGHAVALTLGSFFEFNSRVTTADINDSRGVAYVQDNLTELCSLLRVETAPEGSQVITSLMNSIGVETRLSSFAITRKSDCREIAESVNVQRLANNPRQITQDQLVEILMSLR</sequence>
<keyword evidence="2" id="KW-0560">Oxidoreductase</keyword>
<feature type="domain" description="Alcohol dehydrogenase iron-type/glycerol dehydrogenase GldA" evidence="3">
    <location>
        <begin position="2"/>
        <end position="89"/>
    </location>
</feature>
<comment type="similarity">
    <text evidence="1">Belongs to the iron-containing alcohol dehydrogenase family.</text>
</comment>
<feature type="domain" description="Fe-containing alcohol dehydrogenase-like C-terminal" evidence="4">
    <location>
        <begin position="100"/>
        <end position="296"/>
    </location>
</feature>
<name>A0A381VG51_9ZZZZ</name>
<dbReference type="AlphaFoldDB" id="A0A381VG51"/>